<gene>
    <name evidence="15" type="primary">miaB</name>
    <name evidence="15" type="ordered locus">MTBMA_c12240</name>
</gene>
<feature type="domain" description="Radical SAM core" evidence="14">
    <location>
        <begin position="136"/>
        <end position="365"/>
    </location>
</feature>
<dbReference type="PaxDb" id="79929-MTBMA_c12240"/>
<keyword evidence="8 11" id="KW-0408">Iron</keyword>
<organism evidence="15 16">
    <name type="scientific">Methanothermobacter marburgensis (strain ATCC BAA-927 / DSM 2133 / JCM 14651 / NBRC 100331 / OCM 82 / Marburg)</name>
    <name type="common">Methanobacterium thermoautotrophicum</name>
    <dbReference type="NCBI Taxonomy" id="79929"/>
    <lineage>
        <taxon>Archaea</taxon>
        <taxon>Methanobacteriati</taxon>
        <taxon>Methanobacteriota</taxon>
        <taxon>Methanomada group</taxon>
        <taxon>Methanobacteria</taxon>
        <taxon>Methanobacteriales</taxon>
        <taxon>Methanobacteriaceae</taxon>
        <taxon>Methanothermobacter</taxon>
    </lineage>
</organism>
<dbReference type="HOGENOM" id="CLU_018697_4_2_2"/>
<sequence length="427" mass="47826">MDNIRVYIETFGCTFNQADSEIMAGVLSEAGASLTGIDEADVIILNTCYVKHPTEHKVINRIKRIREMYPDKGLVVAGCMVEIDPQKLESISGDASWLGPHQLMRTAEVVGAAYRGDVKRITGFTSDVKVGVPRVRSNPLIHIIQICEGCSGSCSYCCTRFARGSIQSYPSDIIVQEAREAIEAGCREIQLTAQDTAAYGSDTGERLSDLIREITEIPGDFRVRVGMMHPASVLRDLDGLVEAFRSEKVYSFLHLPVQSGSDRVLRDMGRGHTVDDFRMIVDRFRSRIPEISIATDIIVGYPTEGEDDFLDTCRLLEEVRPGFIHLSKYRHRPRAFSSSLDEIDFRELRRRSKAVEELKGRITEEENRRLVGTTQNILIVERGRKGGFIGRTDSYIPVVTHDGEVGSFRSVRIKRATGTYLIAESEE</sequence>
<dbReference type="PROSITE" id="PS51449">
    <property type="entry name" value="MTTASE_N"/>
    <property type="match status" value="1"/>
</dbReference>
<dbReference type="PROSITE" id="PS01278">
    <property type="entry name" value="MTTASE_RADICAL"/>
    <property type="match status" value="1"/>
</dbReference>
<dbReference type="NCBIfam" id="TIGR01578">
    <property type="entry name" value="MiaB-like-B"/>
    <property type="match status" value="1"/>
</dbReference>
<evidence type="ECO:0000313" key="16">
    <source>
        <dbReference type="Proteomes" id="UP000000345"/>
    </source>
</evidence>
<evidence type="ECO:0000256" key="4">
    <source>
        <dbReference type="ARBA" id="ARBA00022679"/>
    </source>
</evidence>
<dbReference type="InterPro" id="IPR007197">
    <property type="entry name" value="rSAM"/>
</dbReference>
<dbReference type="Pfam" id="PF01938">
    <property type="entry name" value="TRAM"/>
    <property type="match status" value="1"/>
</dbReference>
<dbReference type="GO" id="GO:0051539">
    <property type="term" value="F:4 iron, 4 sulfur cluster binding"/>
    <property type="evidence" value="ECO:0007669"/>
    <property type="project" value="UniProtKB-UniRule"/>
</dbReference>
<dbReference type="InterPro" id="IPR005839">
    <property type="entry name" value="Methylthiotransferase"/>
</dbReference>
<dbReference type="InterPro" id="IPR023404">
    <property type="entry name" value="rSAM_horseshoe"/>
</dbReference>
<evidence type="ECO:0000259" key="13">
    <source>
        <dbReference type="PROSITE" id="PS51449"/>
    </source>
</evidence>
<keyword evidence="9 11" id="KW-0411">Iron-sulfur</keyword>
<keyword evidence="3 11" id="KW-0004">4Fe-4S</keyword>
<dbReference type="SUPFAM" id="SSF102114">
    <property type="entry name" value="Radical SAM enzymes"/>
    <property type="match status" value="1"/>
</dbReference>
<dbReference type="PATRIC" id="fig|79929.8.peg.1187"/>
<dbReference type="SMART" id="SM00729">
    <property type="entry name" value="Elp3"/>
    <property type="match status" value="1"/>
</dbReference>
<dbReference type="KEGG" id="mmg:MTBMA_c12240"/>
<dbReference type="SFLD" id="SFLDS00029">
    <property type="entry name" value="Radical_SAM"/>
    <property type="match status" value="1"/>
</dbReference>
<dbReference type="STRING" id="79929.MTBMA_c12240"/>
<dbReference type="FunFam" id="3.80.30.20:FF:000002">
    <property type="entry name" value="threonylcarbamoyladenosine tRNA methylthiotransferase isoform X2"/>
    <property type="match status" value="1"/>
</dbReference>
<reference evidence="15 16" key="2">
    <citation type="journal article" date="2010" name="J. Bacteriol.">
        <title>Complete genome sequence of Methanothermobacter marburgensis, a methanoarchaeon model organism.</title>
        <authorList>
            <person name="Liesegang H."/>
            <person name="Kaster A.K."/>
            <person name="Wiezer A."/>
            <person name="Goenrich M."/>
            <person name="Wollherr A."/>
            <person name="Seedorf H."/>
            <person name="Gottschalk G."/>
            <person name="Thauer R.K."/>
        </authorList>
    </citation>
    <scope>NUCLEOTIDE SEQUENCE [LARGE SCALE GENOMIC DNA]</scope>
    <source>
        <strain evidence="16">ATCC BAA-927 / DSM 2133 / JCM 14651 / NBRC 100331 / OCM 82 / Marburg</strain>
    </source>
</reference>
<dbReference type="PROSITE" id="PS51918">
    <property type="entry name" value="RADICAL_SAM"/>
    <property type="match status" value="1"/>
</dbReference>
<dbReference type="PANTHER" id="PTHR11918:SF45">
    <property type="entry name" value="THREONYLCARBAMOYLADENOSINE TRNA METHYLTHIOTRANSFERASE"/>
    <property type="match status" value="1"/>
</dbReference>
<evidence type="ECO:0000256" key="6">
    <source>
        <dbReference type="ARBA" id="ARBA00022694"/>
    </source>
</evidence>
<reference key="1">
    <citation type="submission" date="2009-08" db="EMBL/GenBank/DDBJ databases">
        <title>The genome sequence of Methanothermobacter marburgensis.</title>
        <authorList>
            <person name="Kaster A."/>
            <person name="Seedorf H."/>
            <person name="Goenrich M."/>
            <person name="Wiezer A."/>
            <person name="Liesegang H."/>
            <person name="Thauer R."/>
            <person name="Gottschalk G."/>
        </authorList>
    </citation>
    <scope>NUCLEOTIDE SEQUENCE</scope>
    <source>
        <strain>Marburg</strain>
    </source>
</reference>
<evidence type="ECO:0000259" key="14">
    <source>
        <dbReference type="PROSITE" id="PS51918"/>
    </source>
</evidence>
<evidence type="ECO:0000256" key="8">
    <source>
        <dbReference type="ARBA" id="ARBA00023004"/>
    </source>
</evidence>
<dbReference type="GO" id="GO:0046872">
    <property type="term" value="F:metal ion binding"/>
    <property type="evidence" value="ECO:0007669"/>
    <property type="project" value="UniProtKB-UniRule"/>
</dbReference>
<dbReference type="CDD" id="cd01335">
    <property type="entry name" value="Radical_SAM"/>
    <property type="match status" value="1"/>
</dbReference>
<comment type="cofactor">
    <cofactor evidence="11">
        <name>[4Fe-4S] cluster</name>
        <dbReference type="ChEBI" id="CHEBI:49883"/>
    </cofactor>
    <text evidence="11">Binds 1 or 2 [4Fe-4S] cluster. One cluster is coordinated with 3 cysteines and an exchangeable S-adenosyl-L-methionine.</text>
</comment>
<name>D9PX64_METTM</name>
<dbReference type="EC" id="2.8.4.5" evidence="11"/>
<dbReference type="NCBIfam" id="TIGR00089">
    <property type="entry name" value="MiaB/RimO family radical SAM methylthiotransferase"/>
    <property type="match status" value="1"/>
</dbReference>
<dbReference type="InterPro" id="IPR006638">
    <property type="entry name" value="Elp3/MiaA/NifB-like_rSAM"/>
</dbReference>
<evidence type="ECO:0000256" key="5">
    <source>
        <dbReference type="ARBA" id="ARBA00022691"/>
    </source>
</evidence>
<dbReference type="InterPro" id="IPR058240">
    <property type="entry name" value="rSAM_sf"/>
</dbReference>
<keyword evidence="5 11" id="KW-0949">S-adenosyl-L-methionine</keyword>
<dbReference type="InterPro" id="IPR038135">
    <property type="entry name" value="Methylthiotransferase_N_sf"/>
</dbReference>
<dbReference type="SFLD" id="SFLDG01061">
    <property type="entry name" value="methylthiotransferase"/>
    <property type="match status" value="1"/>
</dbReference>
<evidence type="ECO:0000256" key="7">
    <source>
        <dbReference type="ARBA" id="ARBA00022723"/>
    </source>
</evidence>
<protein>
    <recommendedName>
        <fullName evidence="11">tRNA-t(6)A37 methylthiotransferase</fullName>
        <ecNumber evidence="11">2.8.4.5</ecNumber>
    </recommendedName>
</protein>
<feature type="domain" description="MTTase N-terminal" evidence="13">
    <location>
        <begin position="4"/>
        <end position="115"/>
    </location>
</feature>
<dbReference type="PANTHER" id="PTHR11918">
    <property type="entry name" value="RADICAL SAM PROTEINS"/>
    <property type="match status" value="1"/>
</dbReference>
<comment type="similarity">
    <text evidence="2 11">Belongs to the methylthiotransferase family. CDKAL1 subfamily.</text>
</comment>
<dbReference type="InterPro" id="IPR013848">
    <property type="entry name" value="Methylthiotransferase_N"/>
</dbReference>
<dbReference type="RefSeq" id="WP_013296034.1">
    <property type="nucleotide sequence ID" value="NC_014408.1"/>
</dbReference>
<accession>D9PX64</accession>
<dbReference type="SFLD" id="SFLDG01082">
    <property type="entry name" value="B12-binding_domain_containing"/>
    <property type="match status" value="1"/>
</dbReference>
<dbReference type="InterPro" id="IPR020612">
    <property type="entry name" value="Methylthiotransferase_CS"/>
</dbReference>
<evidence type="ECO:0000313" key="15">
    <source>
        <dbReference type="EMBL" id="ADL58812.1"/>
    </source>
</evidence>
<feature type="domain" description="TRAM" evidence="12">
    <location>
        <begin position="368"/>
        <end position="427"/>
    </location>
</feature>
<keyword evidence="4 11" id="KW-0808">Transferase</keyword>
<comment type="catalytic activity">
    <reaction evidence="10 11">
        <text>N(6)-L-threonylcarbamoyladenosine(37) in tRNA + (sulfur carrier)-SH + AH2 + 2 S-adenosyl-L-methionine = 2-methylsulfanyl-N(6)-L-threonylcarbamoyladenosine(37) in tRNA + (sulfur carrier)-H + 5'-deoxyadenosine + L-methionine + A + S-adenosyl-L-homocysteine + 2 H(+)</text>
        <dbReference type="Rhea" id="RHEA:37075"/>
        <dbReference type="Rhea" id="RHEA-COMP:10163"/>
        <dbReference type="Rhea" id="RHEA-COMP:11092"/>
        <dbReference type="Rhea" id="RHEA-COMP:14737"/>
        <dbReference type="Rhea" id="RHEA-COMP:14739"/>
        <dbReference type="ChEBI" id="CHEBI:13193"/>
        <dbReference type="ChEBI" id="CHEBI:15378"/>
        <dbReference type="ChEBI" id="CHEBI:17319"/>
        <dbReference type="ChEBI" id="CHEBI:17499"/>
        <dbReference type="ChEBI" id="CHEBI:29917"/>
        <dbReference type="ChEBI" id="CHEBI:57844"/>
        <dbReference type="ChEBI" id="CHEBI:57856"/>
        <dbReference type="ChEBI" id="CHEBI:59789"/>
        <dbReference type="ChEBI" id="CHEBI:64428"/>
        <dbReference type="ChEBI" id="CHEBI:74418"/>
        <dbReference type="ChEBI" id="CHEBI:74420"/>
        <dbReference type="EC" id="2.8.4.5"/>
    </reaction>
</comment>
<dbReference type="EMBL" id="CP001710">
    <property type="protein sequence ID" value="ADL58812.1"/>
    <property type="molecule type" value="Genomic_DNA"/>
</dbReference>
<evidence type="ECO:0000259" key="12">
    <source>
        <dbReference type="PROSITE" id="PS50926"/>
    </source>
</evidence>
<comment type="function">
    <text evidence="1 11">Catalyzes the methylthiolation of N6-threonylcarbamoyladenosine (t(6)A), leading to the formation of 2-methylthio-N6-threonylcarbamoyladenosine (ms(2)t(6)A) at position 37 in tRNAs that read codons beginning with adenine.</text>
</comment>
<dbReference type="Gene3D" id="3.40.50.12160">
    <property type="entry name" value="Methylthiotransferase, N-terminal domain"/>
    <property type="match status" value="1"/>
</dbReference>
<dbReference type="AlphaFoldDB" id="D9PX64"/>
<dbReference type="GO" id="GO:0035598">
    <property type="term" value="F:tRNA (N(6)-L-threonylcarbamoyladenosine(37)-C(2))-methylthiotransferase activity"/>
    <property type="evidence" value="ECO:0007669"/>
    <property type="project" value="UniProtKB-UniRule"/>
</dbReference>
<dbReference type="InterPro" id="IPR006466">
    <property type="entry name" value="MiaB-like_arc_euk"/>
</dbReference>
<dbReference type="PROSITE" id="PS50926">
    <property type="entry name" value="TRAM"/>
    <property type="match status" value="1"/>
</dbReference>
<dbReference type="GeneID" id="77399996"/>
<evidence type="ECO:0000256" key="3">
    <source>
        <dbReference type="ARBA" id="ARBA00022485"/>
    </source>
</evidence>
<evidence type="ECO:0000256" key="10">
    <source>
        <dbReference type="ARBA" id="ARBA00051661"/>
    </source>
</evidence>
<dbReference type="FunFam" id="3.40.50.12160:FF:000003">
    <property type="entry name" value="CDK5 regulatory subunit-associated protein 1"/>
    <property type="match status" value="1"/>
</dbReference>
<dbReference type="Gene3D" id="3.80.30.20">
    <property type="entry name" value="tm_1862 like domain"/>
    <property type="match status" value="1"/>
</dbReference>
<keyword evidence="16" id="KW-1185">Reference proteome</keyword>
<dbReference type="InterPro" id="IPR002792">
    <property type="entry name" value="TRAM_dom"/>
</dbReference>
<evidence type="ECO:0000256" key="1">
    <source>
        <dbReference type="ARBA" id="ARBA00002399"/>
    </source>
</evidence>
<dbReference type="Proteomes" id="UP000000345">
    <property type="component" value="Chromosome"/>
</dbReference>
<evidence type="ECO:0000256" key="9">
    <source>
        <dbReference type="ARBA" id="ARBA00023014"/>
    </source>
</evidence>
<evidence type="ECO:0000256" key="2">
    <source>
        <dbReference type="ARBA" id="ARBA00008616"/>
    </source>
</evidence>
<proteinExistence type="inferred from homology"/>
<dbReference type="Pfam" id="PF04055">
    <property type="entry name" value="Radical_SAM"/>
    <property type="match status" value="1"/>
</dbReference>
<dbReference type="Pfam" id="PF00919">
    <property type="entry name" value="UPF0004"/>
    <property type="match status" value="1"/>
</dbReference>
<keyword evidence="6 11" id="KW-0819">tRNA processing</keyword>
<evidence type="ECO:0000256" key="11">
    <source>
        <dbReference type="RuleBase" id="RU368081"/>
    </source>
</evidence>
<keyword evidence="7 11" id="KW-0479">Metal-binding</keyword>